<reference evidence="1" key="1">
    <citation type="submission" date="2016-05" db="EMBL/GenBank/DDBJ databases">
        <authorList>
            <person name="Lavstsen T."/>
            <person name="Jespersen J.S."/>
        </authorList>
    </citation>
    <scope>NUCLEOTIDE SEQUENCE</scope>
    <source>
        <tissue evidence="1">Brain</tissue>
    </source>
</reference>
<name>A0A1A8FCM7_9TELE</name>
<reference evidence="1" key="2">
    <citation type="submission" date="2016-06" db="EMBL/GenBank/DDBJ databases">
        <title>The genome of a short-lived fish provides insights into sex chromosome evolution and the genetic control of aging.</title>
        <authorList>
            <person name="Reichwald K."/>
            <person name="Felder M."/>
            <person name="Petzold A."/>
            <person name="Koch P."/>
            <person name="Groth M."/>
            <person name="Platzer M."/>
        </authorList>
    </citation>
    <scope>NUCLEOTIDE SEQUENCE</scope>
    <source>
        <tissue evidence="1">Brain</tissue>
    </source>
</reference>
<dbReference type="AlphaFoldDB" id="A0A1A8FCM7"/>
<feature type="non-terminal residue" evidence="1">
    <location>
        <position position="52"/>
    </location>
</feature>
<accession>A0A1A8FCM7</accession>
<proteinExistence type="predicted"/>
<evidence type="ECO:0000313" key="1">
    <source>
        <dbReference type="EMBL" id="SBQ57110.1"/>
    </source>
</evidence>
<organism evidence="1">
    <name type="scientific">Nothobranchius korthausae</name>
    <dbReference type="NCBI Taxonomy" id="1143690"/>
    <lineage>
        <taxon>Eukaryota</taxon>
        <taxon>Metazoa</taxon>
        <taxon>Chordata</taxon>
        <taxon>Craniata</taxon>
        <taxon>Vertebrata</taxon>
        <taxon>Euteleostomi</taxon>
        <taxon>Actinopterygii</taxon>
        <taxon>Neopterygii</taxon>
        <taxon>Teleostei</taxon>
        <taxon>Neoteleostei</taxon>
        <taxon>Acanthomorphata</taxon>
        <taxon>Ovalentaria</taxon>
        <taxon>Atherinomorphae</taxon>
        <taxon>Cyprinodontiformes</taxon>
        <taxon>Nothobranchiidae</taxon>
        <taxon>Nothobranchius</taxon>
    </lineage>
</organism>
<dbReference type="EMBL" id="HAEB01010583">
    <property type="protein sequence ID" value="SBQ57110.1"/>
    <property type="molecule type" value="Transcribed_RNA"/>
</dbReference>
<protein>
    <submittedName>
        <fullName evidence="1">Uncharacterized protein</fullName>
    </submittedName>
</protein>
<feature type="non-terminal residue" evidence="1">
    <location>
        <position position="1"/>
    </location>
</feature>
<gene>
    <name evidence="1" type="primary">CABZ01081490.1</name>
</gene>
<sequence>NRPYSTISQSKMILSLAPSKAVQNLGVVIDDQLTFKYHLDSVAHSKDQTIPN</sequence>